<reference evidence="1" key="2">
    <citation type="journal article" date="2023" name="BMC Genomics">
        <title>Pest status, molecular evolution, and epigenetic factors derived from the genome assembly of Frankliniella fusca, a thysanopteran phytovirus vector.</title>
        <authorList>
            <person name="Catto M.A."/>
            <person name="Labadie P.E."/>
            <person name="Jacobson A.L."/>
            <person name="Kennedy G.G."/>
            <person name="Srinivasan R."/>
            <person name="Hunt B.G."/>
        </authorList>
    </citation>
    <scope>NUCLEOTIDE SEQUENCE</scope>
    <source>
        <strain evidence="1">PL_HMW_Pooled</strain>
    </source>
</reference>
<dbReference type="AlphaFoldDB" id="A0AAE1HMR7"/>
<comment type="caution">
    <text evidence="1">The sequence shown here is derived from an EMBL/GenBank/DDBJ whole genome shotgun (WGS) entry which is preliminary data.</text>
</comment>
<proteinExistence type="predicted"/>
<accession>A0AAE1HMR7</accession>
<reference evidence="1" key="1">
    <citation type="submission" date="2021-07" db="EMBL/GenBank/DDBJ databases">
        <authorList>
            <person name="Catto M.A."/>
            <person name="Jacobson A."/>
            <person name="Kennedy G."/>
            <person name="Labadie P."/>
            <person name="Hunt B.G."/>
            <person name="Srinivasan R."/>
        </authorList>
    </citation>
    <scope>NUCLEOTIDE SEQUENCE</scope>
    <source>
        <strain evidence="1">PL_HMW_Pooled</strain>
        <tissue evidence="1">Head</tissue>
    </source>
</reference>
<sequence>MRWQPKQRCAAHQWVLGKTVRYVLEEQINTVSLRSFHRFLKEAHGQLDSATAPKRSGTYLNNGLEREEEYLFSFEFNGLGREEEYLFSFELYDALNSLPPRLHLLGPKNVTGKRKFFCAARSSSRPQRSWERRRIPVFLRVV</sequence>
<gene>
    <name evidence="1" type="ORF">KUF71_002404</name>
</gene>
<dbReference type="EMBL" id="JAHWGI010001161">
    <property type="protein sequence ID" value="KAK3924074.1"/>
    <property type="molecule type" value="Genomic_DNA"/>
</dbReference>
<keyword evidence="2" id="KW-1185">Reference proteome</keyword>
<organism evidence="1 2">
    <name type="scientific">Frankliniella fusca</name>
    <dbReference type="NCBI Taxonomy" id="407009"/>
    <lineage>
        <taxon>Eukaryota</taxon>
        <taxon>Metazoa</taxon>
        <taxon>Ecdysozoa</taxon>
        <taxon>Arthropoda</taxon>
        <taxon>Hexapoda</taxon>
        <taxon>Insecta</taxon>
        <taxon>Pterygota</taxon>
        <taxon>Neoptera</taxon>
        <taxon>Paraneoptera</taxon>
        <taxon>Thysanoptera</taxon>
        <taxon>Terebrantia</taxon>
        <taxon>Thripoidea</taxon>
        <taxon>Thripidae</taxon>
        <taxon>Frankliniella</taxon>
    </lineage>
</organism>
<dbReference type="Proteomes" id="UP001219518">
    <property type="component" value="Unassembled WGS sequence"/>
</dbReference>
<evidence type="ECO:0000313" key="1">
    <source>
        <dbReference type="EMBL" id="KAK3924074.1"/>
    </source>
</evidence>
<evidence type="ECO:0000313" key="2">
    <source>
        <dbReference type="Proteomes" id="UP001219518"/>
    </source>
</evidence>
<name>A0AAE1HMR7_9NEOP</name>
<protein>
    <submittedName>
        <fullName evidence="1">Peroxidasin-like protein</fullName>
    </submittedName>
</protein>